<evidence type="ECO:0000256" key="4">
    <source>
        <dbReference type="HAMAP-Rule" id="MF_00142"/>
    </source>
</evidence>
<dbReference type="STRING" id="395495.Lcho_3409"/>
<dbReference type="PROSITE" id="PS01344">
    <property type="entry name" value="FRATAXIN_1"/>
    <property type="match status" value="1"/>
</dbReference>
<keyword evidence="3 4" id="KW-0408">Iron</keyword>
<organism evidence="5 6">
    <name type="scientific">Leptothrix cholodnii (strain ATCC 51168 / LMG 8142 / SP-6)</name>
    <name type="common">Leptothrix discophora (strain SP-6)</name>
    <dbReference type="NCBI Taxonomy" id="395495"/>
    <lineage>
        <taxon>Bacteria</taxon>
        <taxon>Pseudomonadati</taxon>
        <taxon>Pseudomonadota</taxon>
        <taxon>Betaproteobacteria</taxon>
        <taxon>Burkholderiales</taxon>
        <taxon>Sphaerotilaceae</taxon>
        <taxon>Leptothrix</taxon>
    </lineage>
</organism>
<dbReference type="PANTHER" id="PTHR16821:SF2">
    <property type="entry name" value="FRATAXIN, MITOCHONDRIAL"/>
    <property type="match status" value="1"/>
</dbReference>
<gene>
    <name evidence="4" type="primary">cyaY</name>
    <name evidence="5" type="ordered locus">Lcho_3409</name>
</gene>
<dbReference type="InterPro" id="IPR020895">
    <property type="entry name" value="Frataxin_CS"/>
</dbReference>
<sequence>MNPTPASDPAACARLSDADYHRITSAILASLEATVDRWLEADVIDIDSHRTGGLLELSFPGGSKLIINTQPPLQELWLAARAGGFHFRHVDGRWCDTRSGDDFFAVLSAQASAQGGRALTFEPPAGIA</sequence>
<comment type="similarity">
    <text evidence="1 4">Belongs to the frataxin family.</text>
</comment>
<dbReference type="GO" id="GO:0005829">
    <property type="term" value="C:cytosol"/>
    <property type="evidence" value="ECO:0007669"/>
    <property type="project" value="TreeGrafter"/>
</dbReference>
<dbReference type="InterPro" id="IPR002908">
    <property type="entry name" value="Frataxin/CyaY"/>
</dbReference>
<dbReference type="GO" id="GO:0016226">
    <property type="term" value="P:iron-sulfur cluster assembly"/>
    <property type="evidence" value="ECO:0007669"/>
    <property type="project" value="UniProtKB-UniRule"/>
</dbReference>
<dbReference type="Gene3D" id="3.30.920.10">
    <property type="entry name" value="Frataxin/CyaY"/>
    <property type="match status" value="1"/>
</dbReference>
<dbReference type="HOGENOM" id="CLU_080880_3_0_4"/>
<keyword evidence="2 4" id="KW-0479">Metal-binding</keyword>
<protein>
    <recommendedName>
        <fullName evidence="4">Iron-sulfur cluster assembly protein CyaY</fullName>
    </recommendedName>
</protein>
<dbReference type="Pfam" id="PF01491">
    <property type="entry name" value="Frataxin_Cyay"/>
    <property type="match status" value="1"/>
</dbReference>
<keyword evidence="6" id="KW-1185">Reference proteome</keyword>
<proteinExistence type="inferred from homology"/>
<name>B1Y311_LEPCP</name>
<dbReference type="SUPFAM" id="SSF55387">
    <property type="entry name" value="Frataxin/Nqo15-like"/>
    <property type="match status" value="1"/>
</dbReference>
<evidence type="ECO:0000313" key="5">
    <source>
        <dbReference type="EMBL" id="ACB35667.1"/>
    </source>
</evidence>
<dbReference type="InterPro" id="IPR036524">
    <property type="entry name" value="Frataxin/CyaY_sf"/>
</dbReference>
<dbReference type="Proteomes" id="UP000001693">
    <property type="component" value="Chromosome"/>
</dbReference>
<evidence type="ECO:0000256" key="2">
    <source>
        <dbReference type="ARBA" id="ARBA00022723"/>
    </source>
</evidence>
<dbReference type="GO" id="GO:0008199">
    <property type="term" value="F:ferric iron binding"/>
    <property type="evidence" value="ECO:0007669"/>
    <property type="project" value="InterPro"/>
</dbReference>
<dbReference type="AlphaFoldDB" id="B1Y311"/>
<reference evidence="5 6" key="1">
    <citation type="submission" date="2008-03" db="EMBL/GenBank/DDBJ databases">
        <title>Complete sequence of Leptothrix cholodnii SP-6.</title>
        <authorList>
            <consortium name="US DOE Joint Genome Institute"/>
            <person name="Copeland A."/>
            <person name="Lucas S."/>
            <person name="Lapidus A."/>
            <person name="Glavina del Rio T."/>
            <person name="Dalin E."/>
            <person name="Tice H."/>
            <person name="Bruce D."/>
            <person name="Goodwin L."/>
            <person name="Pitluck S."/>
            <person name="Chertkov O."/>
            <person name="Brettin T."/>
            <person name="Detter J.C."/>
            <person name="Han C."/>
            <person name="Kuske C.R."/>
            <person name="Schmutz J."/>
            <person name="Larimer F."/>
            <person name="Land M."/>
            <person name="Hauser L."/>
            <person name="Kyrpides N."/>
            <person name="Lykidis A."/>
            <person name="Emerson D."/>
            <person name="Richardson P."/>
        </authorList>
    </citation>
    <scope>NUCLEOTIDE SEQUENCE [LARGE SCALE GENOMIC DNA]</scope>
    <source>
        <strain evidence="6">ATCC 51168 / LMG 8142 / SP-6</strain>
    </source>
</reference>
<evidence type="ECO:0000256" key="1">
    <source>
        <dbReference type="ARBA" id="ARBA00008183"/>
    </source>
</evidence>
<comment type="function">
    <text evidence="4">Involved in iron-sulfur (Fe-S) cluster assembly. May act as a regulator of Fe-S biogenesis.</text>
</comment>
<accession>B1Y311</accession>
<dbReference type="OrthoDB" id="285675at2"/>
<dbReference type="InterPro" id="IPR047584">
    <property type="entry name" value="CyaY"/>
</dbReference>
<evidence type="ECO:0000256" key="3">
    <source>
        <dbReference type="ARBA" id="ARBA00023004"/>
    </source>
</evidence>
<dbReference type="NCBIfam" id="TIGR03421">
    <property type="entry name" value="FeS_CyaY"/>
    <property type="match status" value="1"/>
</dbReference>
<dbReference type="SMART" id="SM01219">
    <property type="entry name" value="Frataxin_Cyay"/>
    <property type="match status" value="1"/>
</dbReference>
<evidence type="ECO:0000313" key="6">
    <source>
        <dbReference type="Proteomes" id="UP000001693"/>
    </source>
</evidence>
<dbReference type="PANTHER" id="PTHR16821">
    <property type="entry name" value="FRATAXIN"/>
    <property type="match status" value="1"/>
</dbReference>
<dbReference type="GO" id="GO:0008198">
    <property type="term" value="F:ferrous iron binding"/>
    <property type="evidence" value="ECO:0007669"/>
    <property type="project" value="TreeGrafter"/>
</dbReference>
<dbReference type="EMBL" id="CP001013">
    <property type="protein sequence ID" value="ACB35667.1"/>
    <property type="molecule type" value="Genomic_DNA"/>
</dbReference>
<dbReference type="KEGG" id="lch:Lcho_3409"/>
<dbReference type="PROSITE" id="PS50810">
    <property type="entry name" value="FRATAXIN_2"/>
    <property type="match status" value="1"/>
</dbReference>
<dbReference type="eggNOG" id="COG1965">
    <property type="taxonomic scope" value="Bacteria"/>
</dbReference>
<dbReference type="HAMAP" id="MF_00142">
    <property type="entry name" value="CyaY"/>
    <property type="match status" value="1"/>
</dbReference>